<comment type="caution">
    <text evidence="9">The sequence shown here is derived from an EMBL/GenBank/DDBJ whole genome shotgun (WGS) entry which is preliminary data.</text>
</comment>
<accession>A0A1V3TL65</accession>
<feature type="transmembrane region" description="Helical" evidence="8">
    <location>
        <begin position="242"/>
        <end position="260"/>
    </location>
</feature>
<dbReference type="PANTHER" id="PTHR30269">
    <property type="entry name" value="TRANSMEMBRANE PROTEIN YFCA"/>
    <property type="match status" value="1"/>
</dbReference>
<evidence type="ECO:0000256" key="3">
    <source>
        <dbReference type="ARBA" id="ARBA00022448"/>
    </source>
</evidence>
<evidence type="ECO:0000256" key="5">
    <source>
        <dbReference type="ARBA" id="ARBA00022692"/>
    </source>
</evidence>
<evidence type="ECO:0000256" key="2">
    <source>
        <dbReference type="ARBA" id="ARBA00009142"/>
    </source>
</evidence>
<evidence type="ECO:0000256" key="6">
    <source>
        <dbReference type="ARBA" id="ARBA00022989"/>
    </source>
</evidence>
<accession>A0A0W7YZP1</accession>
<evidence type="ECO:0000256" key="1">
    <source>
        <dbReference type="ARBA" id="ARBA00004651"/>
    </source>
</evidence>
<feature type="transmembrane region" description="Helical" evidence="8">
    <location>
        <begin position="43"/>
        <end position="67"/>
    </location>
</feature>
<feature type="transmembrane region" description="Helical" evidence="8">
    <location>
        <begin position="155"/>
        <end position="180"/>
    </location>
</feature>
<feature type="transmembrane region" description="Helical" evidence="8">
    <location>
        <begin position="192"/>
        <end position="211"/>
    </location>
</feature>
<reference evidence="9 10" key="1">
    <citation type="submission" date="2015-12" db="EMBL/GenBank/DDBJ databases">
        <title>Complete genome sequence of a multi-drug resistant strain Acidovorax sp. 12322-1.</title>
        <authorList>
            <person name="Ming D."/>
            <person name="Wang M."/>
            <person name="Hu S."/>
            <person name="Zhou Y."/>
            <person name="Jiang T."/>
        </authorList>
    </citation>
    <scope>NUCLEOTIDE SEQUENCE [LARGE SCALE GENOMIC DNA]</scope>
    <source>
        <strain evidence="9 10">12322-1</strain>
    </source>
</reference>
<dbReference type="STRING" id="225992.B5M06_07470"/>
<dbReference type="InterPro" id="IPR002781">
    <property type="entry name" value="TM_pro_TauE-like"/>
</dbReference>
<evidence type="ECO:0000313" key="10">
    <source>
        <dbReference type="Proteomes" id="UP000053300"/>
    </source>
</evidence>
<dbReference type="PANTHER" id="PTHR30269:SF0">
    <property type="entry name" value="MEMBRANE TRANSPORTER PROTEIN YFCA-RELATED"/>
    <property type="match status" value="1"/>
</dbReference>
<name>A0A0W7YZP1_9BURK</name>
<keyword evidence="10" id="KW-1185">Reference proteome</keyword>
<sequence length="262" mass="26687">MDILGMLDLASWSEVALLLAAAFVAGALNAVAGGGSFLTLPALVFVGVPAVTANATGTVALLPGYAASAWGFKEDMAAPPGLTMRKSIVLSLLGGAAGAALLLLTPDDTFRRVVPWLLLAATALFAFGPQIRAWASRSTAPGTPASTLKATAGMLAVAFYGGYFNGGLGILCLALFSLLGQTQLNAMNGMKNLVSALLTAIAVAIYAAGGIVQWELAILMMIAATLGGYGGARVARQIPANILRWGIVLTGLVMATLFFARS</sequence>
<dbReference type="InterPro" id="IPR052017">
    <property type="entry name" value="TSUP"/>
</dbReference>
<dbReference type="Proteomes" id="UP000053300">
    <property type="component" value="Unassembled WGS sequence"/>
</dbReference>
<feature type="transmembrane region" description="Helical" evidence="8">
    <location>
        <begin position="87"/>
        <end position="104"/>
    </location>
</feature>
<organism evidence="9 10">
    <name type="scientific">Comamonas kerstersii</name>
    <dbReference type="NCBI Taxonomy" id="225992"/>
    <lineage>
        <taxon>Bacteria</taxon>
        <taxon>Pseudomonadati</taxon>
        <taxon>Pseudomonadota</taxon>
        <taxon>Betaproteobacteria</taxon>
        <taxon>Burkholderiales</taxon>
        <taxon>Comamonadaceae</taxon>
        <taxon>Comamonas</taxon>
    </lineage>
</organism>
<feature type="transmembrane region" description="Helical" evidence="8">
    <location>
        <begin position="217"/>
        <end position="235"/>
    </location>
</feature>
<keyword evidence="6 8" id="KW-1133">Transmembrane helix</keyword>
<keyword evidence="7 8" id="KW-0472">Membrane</keyword>
<evidence type="ECO:0000256" key="8">
    <source>
        <dbReference type="RuleBase" id="RU363041"/>
    </source>
</evidence>
<comment type="similarity">
    <text evidence="2 8">Belongs to the 4-toluene sulfonate uptake permease (TSUP) (TC 2.A.102) family.</text>
</comment>
<dbReference type="GO" id="GO:0005886">
    <property type="term" value="C:plasma membrane"/>
    <property type="evidence" value="ECO:0007669"/>
    <property type="project" value="UniProtKB-SubCell"/>
</dbReference>
<feature type="transmembrane region" description="Helical" evidence="8">
    <location>
        <begin position="116"/>
        <end position="135"/>
    </location>
</feature>
<feature type="transmembrane region" description="Helical" evidence="8">
    <location>
        <begin position="12"/>
        <end position="31"/>
    </location>
</feature>
<dbReference type="AlphaFoldDB" id="A0A0W7YZP1"/>
<evidence type="ECO:0000256" key="4">
    <source>
        <dbReference type="ARBA" id="ARBA00022475"/>
    </source>
</evidence>
<comment type="subcellular location">
    <subcellularLocation>
        <location evidence="1 8">Cell membrane</location>
        <topology evidence="1 8">Multi-pass membrane protein</topology>
    </subcellularLocation>
</comment>
<keyword evidence="5 8" id="KW-0812">Transmembrane</keyword>
<evidence type="ECO:0000256" key="7">
    <source>
        <dbReference type="ARBA" id="ARBA00023136"/>
    </source>
</evidence>
<keyword evidence="4 8" id="KW-1003">Cell membrane</keyword>
<protein>
    <recommendedName>
        <fullName evidence="8">Probable membrane transporter protein</fullName>
    </recommendedName>
</protein>
<evidence type="ECO:0000313" key="9">
    <source>
        <dbReference type="EMBL" id="KUF40586.1"/>
    </source>
</evidence>
<gene>
    <name evidence="9" type="ORF">AS359_03450</name>
</gene>
<proteinExistence type="inferred from homology"/>
<dbReference type="RefSeq" id="WP_058880000.1">
    <property type="nucleotide sequence ID" value="NZ_CAUCIF010000002.1"/>
</dbReference>
<dbReference type="Pfam" id="PF01925">
    <property type="entry name" value="TauE"/>
    <property type="match status" value="1"/>
</dbReference>
<keyword evidence="3" id="KW-0813">Transport</keyword>
<dbReference type="EMBL" id="LPXH01000027">
    <property type="protein sequence ID" value="KUF40586.1"/>
    <property type="molecule type" value="Genomic_DNA"/>
</dbReference>